<comment type="caution">
    <text evidence="2">The sequence shown here is derived from an EMBL/GenBank/DDBJ whole genome shotgun (WGS) entry which is preliminary data.</text>
</comment>
<accession>A0ABR2IK80</accession>
<keyword evidence="3" id="KW-1185">Reference proteome</keyword>
<evidence type="ECO:0000313" key="3">
    <source>
        <dbReference type="Proteomes" id="UP001390339"/>
    </source>
</evidence>
<sequence>MLSSLWKYVWAERQTRNYREAFLSVVAFVSLLMAGVAFWPANTAASDGYKSRLLAEWSARKEFLSNCEEHNWPSPSCDMAKGIQLEPPPNFDRSEWKRYHIRNWSTPHLQWVDDNVAKTHDVSSNTLVMLLWQNVQSQHQRMPYIILVIRPISESAPSRPSRPSFQWSLHFCTRIAFHPHVDSGFESITPERFEKPIAVYIFRNTENQIRLYPCPFLSNIKIWSDSAVSKVDSSQQSLMHDCIRKASAHLLKHRLYANFFNMSRRFMSYALETDSGNRVASYLLKGL</sequence>
<dbReference type="Proteomes" id="UP001390339">
    <property type="component" value="Unassembled WGS sequence"/>
</dbReference>
<feature type="transmembrane region" description="Helical" evidence="1">
    <location>
        <begin position="21"/>
        <end position="41"/>
    </location>
</feature>
<protein>
    <submittedName>
        <fullName evidence="2">Uncharacterized protein</fullName>
    </submittedName>
</protein>
<name>A0ABR2IK80_9PEZI</name>
<proteinExistence type="predicted"/>
<evidence type="ECO:0000256" key="1">
    <source>
        <dbReference type="SAM" id="Phobius"/>
    </source>
</evidence>
<keyword evidence="1" id="KW-1133">Transmembrane helix</keyword>
<keyword evidence="1" id="KW-0472">Membrane</keyword>
<dbReference type="EMBL" id="JAPCWZ010000005">
    <property type="protein sequence ID" value="KAK8863333.1"/>
    <property type="molecule type" value="Genomic_DNA"/>
</dbReference>
<keyword evidence="1" id="KW-0812">Transmembrane</keyword>
<gene>
    <name evidence="2" type="ORF">PGQ11_009568</name>
</gene>
<reference evidence="2 3" key="1">
    <citation type="journal article" date="2024" name="IMA Fungus">
        <title>Apiospora arundinis, a panoply of carbohydrate-active enzymes and secondary metabolites.</title>
        <authorList>
            <person name="Sorensen T."/>
            <person name="Petersen C."/>
            <person name="Muurmann A.T."/>
            <person name="Christiansen J.V."/>
            <person name="Brundto M.L."/>
            <person name="Overgaard C.K."/>
            <person name="Boysen A.T."/>
            <person name="Wollenberg R.D."/>
            <person name="Larsen T.O."/>
            <person name="Sorensen J.L."/>
            <person name="Nielsen K.L."/>
            <person name="Sondergaard T.E."/>
        </authorList>
    </citation>
    <scope>NUCLEOTIDE SEQUENCE [LARGE SCALE GENOMIC DNA]</scope>
    <source>
        <strain evidence="2 3">AAU 773</strain>
    </source>
</reference>
<evidence type="ECO:0000313" key="2">
    <source>
        <dbReference type="EMBL" id="KAK8863333.1"/>
    </source>
</evidence>
<organism evidence="2 3">
    <name type="scientific">Apiospora arundinis</name>
    <dbReference type="NCBI Taxonomy" id="335852"/>
    <lineage>
        <taxon>Eukaryota</taxon>
        <taxon>Fungi</taxon>
        <taxon>Dikarya</taxon>
        <taxon>Ascomycota</taxon>
        <taxon>Pezizomycotina</taxon>
        <taxon>Sordariomycetes</taxon>
        <taxon>Xylariomycetidae</taxon>
        <taxon>Amphisphaeriales</taxon>
        <taxon>Apiosporaceae</taxon>
        <taxon>Apiospora</taxon>
    </lineage>
</organism>